<dbReference type="RefSeq" id="WP_007312376.1">
    <property type="nucleotide sequence ID" value="NZ_AESD01000679.1"/>
</dbReference>
<proteinExistence type="predicted"/>
<comment type="caution">
    <text evidence="1">The sequence shown here is derived from an EMBL/GenBank/DDBJ whole genome shotgun (WGS) entry which is preliminary data.</text>
</comment>
<accession>G5JAN2</accession>
<reference evidence="1 2" key="1">
    <citation type="journal article" date="2011" name="Front. Microbiol.">
        <title>Two Strains of Crocosphaera watsonii with Highly Conserved Genomes are Distinguished by Strain-Specific Features.</title>
        <authorList>
            <person name="Bench S.R."/>
            <person name="Ilikchyan I.N."/>
            <person name="Tripp H.J."/>
            <person name="Zehr J.P."/>
        </authorList>
    </citation>
    <scope>NUCLEOTIDE SEQUENCE [LARGE SCALE GENOMIC DNA]</scope>
    <source>
        <strain evidence="1 2">WH 0003</strain>
    </source>
</reference>
<name>G5JAN2_CROWT</name>
<evidence type="ECO:0008006" key="3">
    <source>
        <dbReference type="Google" id="ProtNLM"/>
    </source>
</evidence>
<dbReference type="Proteomes" id="UP000003477">
    <property type="component" value="Unassembled WGS sequence"/>
</dbReference>
<gene>
    <name evidence="1" type="ORF">CWATWH0003_4494</name>
</gene>
<dbReference type="GeneID" id="88767915"/>
<dbReference type="EMBL" id="AESD01000679">
    <property type="protein sequence ID" value="EHJ10737.1"/>
    <property type="molecule type" value="Genomic_DNA"/>
</dbReference>
<protein>
    <recommendedName>
        <fullName evidence="3">ParB/Sulfiredoxin domain-containing protein</fullName>
    </recommendedName>
</protein>
<evidence type="ECO:0000313" key="2">
    <source>
        <dbReference type="Proteomes" id="UP000003477"/>
    </source>
</evidence>
<evidence type="ECO:0000313" key="1">
    <source>
        <dbReference type="EMBL" id="EHJ10737.1"/>
    </source>
</evidence>
<organism evidence="1 2">
    <name type="scientific">Crocosphaera watsonii WH 0003</name>
    <dbReference type="NCBI Taxonomy" id="423471"/>
    <lineage>
        <taxon>Bacteria</taxon>
        <taxon>Bacillati</taxon>
        <taxon>Cyanobacteriota</taxon>
        <taxon>Cyanophyceae</taxon>
        <taxon>Oscillatoriophycideae</taxon>
        <taxon>Chroococcales</taxon>
        <taxon>Aphanothecaceae</taxon>
        <taxon>Crocosphaera</taxon>
    </lineage>
</organism>
<dbReference type="AlphaFoldDB" id="G5JAN2"/>
<dbReference type="PATRIC" id="fig|423471.3.peg.4200"/>
<dbReference type="CDD" id="cd16387">
    <property type="entry name" value="ParB_N_Srx"/>
    <property type="match status" value="1"/>
</dbReference>
<sequence>MDFFLIDVDTIKCSIPYSKVQDYERQIDRLANLILDSEGIINPVFVKKIGSNSYELVYGEIEYYAMMKVGKIDPEKGESIAAFIIKEDQQELIKQQIYFLRKSLSNEKSTEESQSLNSELVSTVNSNYNKLNSVQKDIHQIHEQLESLMEMNTAKGLKRLLRKQLESIITEAETKSKQEAIQYLKNSQAELLYQKNKIDDQILELSKVNLMDTTYDQLSTLMQQAGSNITQINASWKAVEYWRKSDQELTWDNLKKSTVNKSKEKIKGFAIGTYQTLKKVAYL</sequence>